<organism evidence="6 7">
    <name type="scientific">Hermanssonia centrifuga</name>
    <dbReference type="NCBI Taxonomy" id="98765"/>
    <lineage>
        <taxon>Eukaryota</taxon>
        <taxon>Fungi</taxon>
        <taxon>Dikarya</taxon>
        <taxon>Basidiomycota</taxon>
        <taxon>Agaricomycotina</taxon>
        <taxon>Agaricomycetes</taxon>
        <taxon>Polyporales</taxon>
        <taxon>Meruliaceae</taxon>
        <taxon>Hermanssonia</taxon>
    </lineage>
</organism>
<dbReference type="GO" id="GO:0016491">
    <property type="term" value="F:oxidoreductase activity"/>
    <property type="evidence" value="ECO:0007669"/>
    <property type="project" value="UniProtKB-KW"/>
</dbReference>
<dbReference type="PANTHER" id="PTHR33365:SF11">
    <property type="entry name" value="TAT PATHWAY SIGNAL SEQUENCE"/>
    <property type="match status" value="1"/>
</dbReference>
<keyword evidence="4" id="KW-0472">Membrane</keyword>
<name>A0A2R6PFZ0_9APHY</name>
<protein>
    <submittedName>
        <fullName evidence="6">Uncharacterized protein</fullName>
    </submittedName>
</protein>
<evidence type="ECO:0000313" key="7">
    <source>
        <dbReference type="Proteomes" id="UP000186601"/>
    </source>
</evidence>
<keyword evidence="4" id="KW-1133">Transmembrane helix</keyword>
<evidence type="ECO:0000256" key="4">
    <source>
        <dbReference type="SAM" id="Phobius"/>
    </source>
</evidence>
<evidence type="ECO:0000256" key="2">
    <source>
        <dbReference type="ARBA" id="ARBA00023002"/>
    </source>
</evidence>
<comment type="caution">
    <text evidence="6">The sequence shown here is derived from an EMBL/GenBank/DDBJ whole genome shotgun (WGS) entry which is preliminary data.</text>
</comment>
<dbReference type="OrthoDB" id="3687641at2759"/>
<dbReference type="PANTHER" id="PTHR33365">
    <property type="entry name" value="YALI0B05434P"/>
    <property type="match status" value="1"/>
</dbReference>
<dbReference type="GO" id="GO:0043386">
    <property type="term" value="P:mycotoxin biosynthetic process"/>
    <property type="evidence" value="ECO:0007669"/>
    <property type="project" value="InterPro"/>
</dbReference>
<comment type="pathway">
    <text evidence="1">Mycotoxin biosynthesis.</text>
</comment>
<dbReference type="InterPro" id="IPR021765">
    <property type="entry name" value="UstYa-like"/>
</dbReference>
<evidence type="ECO:0000313" key="6">
    <source>
        <dbReference type="EMBL" id="PSR90357.1"/>
    </source>
</evidence>
<evidence type="ECO:0000256" key="1">
    <source>
        <dbReference type="ARBA" id="ARBA00004685"/>
    </source>
</evidence>
<feature type="transmembrane region" description="Helical" evidence="4">
    <location>
        <begin position="17"/>
        <end position="39"/>
    </location>
</feature>
<reference evidence="6 7" key="1">
    <citation type="submission" date="2018-02" db="EMBL/GenBank/DDBJ databases">
        <title>Genome sequence of the basidiomycete white-rot fungus Phlebia centrifuga.</title>
        <authorList>
            <person name="Granchi Z."/>
            <person name="Peng M."/>
            <person name="de Vries R.P."/>
            <person name="Hilden K."/>
            <person name="Makela M.R."/>
            <person name="Grigoriev I."/>
            <person name="Riley R."/>
        </authorList>
    </citation>
    <scope>NUCLEOTIDE SEQUENCE [LARGE SCALE GENOMIC DNA]</scope>
    <source>
        <strain evidence="6 7">FBCC195</strain>
    </source>
</reference>
<dbReference type="Proteomes" id="UP000186601">
    <property type="component" value="Unassembled WGS sequence"/>
</dbReference>
<dbReference type="AlphaFoldDB" id="A0A2R6PFZ0"/>
<dbReference type="EMBL" id="MLYV02000498">
    <property type="protein sequence ID" value="PSR90357.1"/>
    <property type="molecule type" value="Genomic_DNA"/>
</dbReference>
<dbReference type="Pfam" id="PF11807">
    <property type="entry name" value="UstYa"/>
    <property type="match status" value="1"/>
</dbReference>
<evidence type="ECO:0000313" key="5">
    <source>
        <dbReference type="EMBL" id="PSR83166.1"/>
    </source>
</evidence>
<gene>
    <name evidence="6" type="ORF">PHLCEN_2v4919</name>
    <name evidence="5" type="ORF">PHLCEN_2v5815</name>
</gene>
<proteinExistence type="inferred from homology"/>
<accession>A0A2R6PFZ0</accession>
<dbReference type="EMBL" id="MLYV02000565">
    <property type="protein sequence ID" value="PSR83166.1"/>
    <property type="molecule type" value="Genomic_DNA"/>
</dbReference>
<keyword evidence="2" id="KW-0560">Oxidoreductase</keyword>
<keyword evidence="7" id="KW-1185">Reference proteome</keyword>
<comment type="similarity">
    <text evidence="3">Belongs to the ustYa family.</text>
</comment>
<evidence type="ECO:0000256" key="3">
    <source>
        <dbReference type="ARBA" id="ARBA00035112"/>
    </source>
</evidence>
<sequence>MSKQYYAASKLNRRTSIFFLIITVAAVSLGLYVLGTTLVKSRLAGPRKTTNPSFAVLFDELVAMKVTDTVRYQLDTREGIEEFARSLPSGGHLVHIRPDDSEDSDPQPYTVTLFHQLECLDVIRQGYSKVPSEPAPGHVHHCMNYLRSTILCRPSLLLEPVVDIYSQVSGEGYDAVCRNWEAVYHEAERNNEAYMDWSRSRS</sequence>
<dbReference type="STRING" id="98765.A0A2R6PFZ0"/>
<keyword evidence="4" id="KW-0812">Transmembrane</keyword>